<sequence length="100" mass="11818">MTTRLLKSVPSLMLYGLTDKYFDAFIVREARECPPWLCSDRVKCGAPRIAYGKNYDPFHFPSRFHIETMAADKRRIRRESEKVAHRTNAYPPRIREARDQ</sequence>
<dbReference type="EMBL" id="BGZK01001593">
    <property type="protein sequence ID" value="GBP82907.1"/>
    <property type="molecule type" value="Genomic_DNA"/>
</dbReference>
<dbReference type="Proteomes" id="UP000299102">
    <property type="component" value="Unassembled WGS sequence"/>
</dbReference>
<evidence type="ECO:0000313" key="3">
    <source>
        <dbReference type="Proteomes" id="UP000299102"/>
    </source>
</evidence>
<comment type="caution">
    <text evidence="2">The sequence shown here is derived from an EMBL/GenBank/DDBJ whole genome shotgun (WGS) entry which is preliminary data.</text>
</comment>
<evidence type="ECO:0000256" key="1">
    <source>
        <dbReference type="SAM" id="MobiDB-lite"/>
    </source>
</evidence>
<name>A0A4C1Z8C9_EUMVA</name>
<protein>
    <submittedName>
        <fullName evidence="2">Uncharacterized protein</fullName>
    </submittedName>
</protein>
<dbReference type="AlphaFoldDB" id="A0A4C1Z8C9"/>
<gene>
    <name evidence="2" type="ORF">EVAR_66583_1</name>
</gene>
<proteinExistence type="predicted"/>
<evidence type="ECO:0000313" key="2">
    <source>
        <dbReference type="EMBL" id="GBP82907.1"/>
    </source>
</evidence>
<reference evidence="2 3" key="1">
    <citation type="journal article" date="2019" name="Commun. Biol.">
        <title>The bagworm genome reveals a unique fibroin gene that provides high tensile strength.</title>
        <authorList>
            <person name="Kono N."/>
            <person name="Nakamura H."/>
            <person name="Ohtoshi R."/>
            <person name="Tomita M."/>
            <person name="Numata K."/>
            <person name="Arakawa K."/>
        </authorList>
    </citation>
    <scope>NUCLEOTIDE SEQUENCE [LARGE SCALE GENOMIC DNA]</scope>
</reference>
<keyword evidence="3" id="KW-1185">Reference proteome</keyword>
<organism evidence="2 3">
    <name type="scientific">Eumeta variegata</name>
    <name type="common">Bagworm moth</name>
    <name type="synonym">Eumeta japonica</name>
    <dbReference type="NCBI Taxonomy" id="151549"/>
    <lineage>
        <taxon>Eukaryota</taxon>
        <taxon>Metazoa</taxon>
        <taxon>Ecdysozoa</taxon>
        <taxon>Arthropoda</taxon>
        <taxon>Hexapoda</taxon>
        <taxon>Insecta</taxon>
        <taxon>Pterygota</taxon>
        <taxon>Neoptera</taxon>
        <taxon>Endopterygota</taxon>
        <taxon>Lepidoptera</taxon>
        <taxon>Glossata</taxon>
        <taxon>Ditrysia</taxon>
        <taxon>Tineoidea</taxon>
        <taxon>Psychidae</taxon>
        <taxon>Oiketicinae</taxon>
        <taxon>Eumeta</taxon>
    </lineage>
</organism>
<accession>A0A4C1Z8C9</accession>
<feature type="region of interest" description="Disordered" evidence="1">
    <location>
        <begin position="77"/>
        <end position="100"/>
    </location>
</feature>